<dbReference type="GO" id="GO:0003677">
    <property type="term" value="F:DNA binding"/>
    <property type="evidence" value="ECO:0007669"/>
    <property type="project" value="UniProtKB-KW"/>
</dbReference>
<name>A0AAP0LKZ6_9ROSI</name>
<feature type="domain" description="TF-B3" evidence="6">
    <location>
        <begin position="148"/>
        <end position="241"/>
    </location>
</feature>
<protein>
    <recommendedName>
        <fullName evidence="6">TF-B3 domain-containing protein</fullName>
    </recommendedName>
</protein>
<dbReference type="PANTHER" id="PTHR31920">
    <property type="entry name" value="B3 DOMAIN-CONTAINING"/>
    <property type="match status" value="1"/>
</dbReference>
<evidence type="ECO:0000313" key="7">
    <source>
        <dbReference type="EMBL" id="KAK9176986.1"/>
    </source>
</evidence>
<dbReference type="Pfam" id="PF02362">
    <property type="entry name" value="B3"/>
    <property type="match status" value="1"/>
</dbReference>
<dbReference type="PANTHER" id="PTHR31920:SF51">
    <property type="entry name" value="BINDING PROTEIN, PUTATIVE-RELATED"/>
    <property type="match status" value="1"/>
</dbReference>
<keyword evidence="5" id="KW-0539">Nucleus</keyword>
<keyword evidence="3" id="KW-0238">DNA-binding</keyword>
<evidence type="ECO:0000256" key="4">
    <source>
        <dbReference type="ARBA" id="ARBA00023163"/>
    </source>
</evidence>
<dbReference type="InterPro" id="IPR003340">
    <property type="entry name" value="B3_DNA-bd"/>
</dbReference>
<keyword evidence="8" id="KW-1185">Reference proteome</keyword>
<evidence type="ECO:0000256" key="5">
    <source>
        <dbReference type="ARBA" id="ARBA00023242"/>
    </source>
</evidence>
<gene>
    <name evidence="7" type="ORF">WN944_029005</name>
</gene>
<dbReference type="GO" id="GO:0005634">
    <property type="term" value="C:nucleus"/>
    <property type="evidence" value="ECO:0007669"/>
    <property type="project" value="UniProtKB-SubCell"/>
</dbReference>
<dbReference type="AlphaFoldDB" id="A0AAP0LKZ6"/>
<dbReference type="PROSITE" id="PS50863">
    <property type="entry name" value="B3"/>
    <property type="match status" value="1"/>
</dbReference>
<evidence type="ECO:0000313" key="8">
    <source>
        <dbReference type="Proteomes" id="UP001428341"/>
    </source>
</evidence>
<reference evidence="7 8" key="1">
    <citation type="submission" date="2024-05" db="EMBL/GenBank/DDBJ databases">
        <title>Haplotype-resolved chromosome-level genome assembly of Huyou (Citrus changshanensis).</title>
        <authorList>
            <person name="Miao C."/>
            <person name="Chen W."/>
            <person name="Wu Y."/>
            <person name="Wang L."/>
            <person name="Zhao S."/>
            <person name="Grierson D."/>
            <person name="Xu C."/>
            <person name="Chen K."/>
        </authorList>
    </citation>
    <scope>NUCLEOTIDE SEQUENCE [LARGE SCALE GENOMIC DNA]</scope>
    <source>
        <strain evidence="7">01-14</strain>
        <tissue evidence="7">Leaf</tissue>
    </source>
</reference>
<dbReference type="InterPro" id="IPR050655">
    <property type="entry name" value="Plant_B3_domain"/>
</dbReference>
<evidence type="ECO:0000256" key="2">
    <source>
        <dbReference type="ARBA" id="ARBA00023015"/>
    </source>
</evidence>
<dbReference type="Gene3D" id="2.40.330.10">
    <property type="entry name" value="DNA-binding pseudobarrel domain"/>
    <property type="match status" value="1"/>
</dbReference>
<evidence type="ECO:0000259" key="6">
    <source>
        <dbReference type="PROSITE" id="PS50863"/>
    </source>
</evidence>
<evidence type="ECO:0000256" key="1">
    <source>
        <dbReference type="ARBA" id="ARBA00004123"/>
    </source>
</evidence>
<dbReference type="CDD" id="cd10017">
    <property type="entry name" value="B3_DNA"/>
    <property type="match status" value="1"/>
</dbReference>
<keyword evidence="4" id="KW-0804">Transcription</keyword>
<accession>A0AAP0LKZ6</accession>
<sequence length="241" mass="27994">MAFGKRMKPNMSSPSYFFQVILHSSLEVEDNRIPKNFVKKFGHELSNAATPIDPNILCDLKYVNNTTFHVLIFDLTACEINYPYESDESKNEELMVEKNESDDYDEFDLWASLEEMGMCIARKERTVTKEESRRAVKIARSLRQKIPSFMVILQSSDITHNAVYVPGKFANEFFSRDVKSIKIEDDKKREHTLSNNWRRNGGFVLLWAKLMRNNSLQKGDICIFEIVPRNDFLLKLSVFSG</sequence>
<organism evidence="7 8">
    <name type="scientific">Citrus x changshan-huyou</name>
    <dbReference type="NCBI Taxonomy" id="2935761"/>
    <lineage>
        <taxon>Eukaryota</taxon>
        <taxon>Viridiplantae</taxon>
        <taxon>Streptophyta</taxon>
        <taxon>Embryophyta</taxon>
        <taxon>Tracheophyta</taxon>
        <taxon>Spermatophyta</taxon>
        <taxon>Magnoliopsida</taxon>
        <taxon>eudicotyledons</taxon>
        <taxon>Gunneridae</taxon>
        <taxon>Pentapetalae</taxon>
        <taxon>rosids</taxon>
        <taxon>malvids</taxon>
        <taxon>Sapindales</taxon>
        <taxon>Rutaceae</taxon>
        <taxon>Aurantioideae</taxon>
        <taxon>Citrus</taxon>
    </lineage>
</organism>
<evidence type="ECO:0000256" key="3">
    <source>
        <dbReference type="ARBA" id="ARBA00023125"/>
    </source>
</evidence>
<dbReference type="Proteomes" id="UP001428341">
    <property type="component" value="Unassembled WGS sequence"/>
</dbReference>
<comment type="subcellular location">
    <subcellularLocation>
        <location evidence="1">Nucleus</location>
    </subcellularLocation>
</comment>
<comment type="caution">
    <text evidence="7">The sequence shown here is derived from an EMBL/GenBank/DDBJ whole genome shotgun (WGS) entry which is preliminary data.</text>
</comment>
<dbReference type="SUPFAM" id="SSF101936">
    <property type="entry name" value="DNA-binding pseudobarrel domain"/>
    <property type="match status" value="1"/>
</dbReference>
<proteinExistence type="predicted"/>
<dbReference type="InterPro" id="IPR015300">
    <property type="entry name" value="DNA-bd_pseudobarrel_sf"/>
</dbReference>
<keyword evidence="2" id="KW-0805">Transcription regulation</keyword>
<dbReference type="EMBL" id="JBCGBO010000025">
    <property type="protein sequence ID" value="KAK9176986.1"/>
    <property type="molecule type" value="Genomic_DNA"/>
</dbReference>